<feature type="domain" description="SAP" evidence="1">
    <location>
        <begin position="17"/>
        <end position="51"/>
    </location>
</feature>
<reference evidence="2 3" key="1">
    <citation type="submission" date="2019-03" db="EMBL/GenBank/DDBJ databases">
        <title>Genomic Encyclopedia of Type Strains, Phase IV (KMG-IV): sequencing the most valuable type-strain genomes for metagenomic binning, comparative biology and taxonomic classification.</title>
        <authorList>
            <person name="Goeker M."/>
        </authorList>
    </citation>
    <scope>NUCLEOTIDE SEQUENCE [LARGE SCALE GENOMIC DNA]</scope>
    <source>
        <strain evidence="2 3">DSM 29481</strain>
    </source>
</reference>
<dbReference type="Pfam" id="PF20026">
    <property type="entry name" value="DUF6434"/>
    <property type="match status" value="1"/>
</dbReference>
<dbReference type="EMBL" id="SMBP01000002">
    <property type="protein sequence ID" value="TCU63028.1"/>
    <property type="molecule type" value="Genomic_DNA"/>
</dbReference>
<dbReference type="PROSITE" id="PS50800">
    <property type="entry name" value="SAP"/>
    <property type="match status" value="1"/>
</dbReference>
<dbReference type="InterPro" id="IPR036361">
    <property type="entry name" value="SAP_dom_sf"/>
</dbReference>
<dbReference type="Proteomes" id="UP000295773">
    <property type="component" value="Unassembled WGS sequence"/>
</dbReference>
<dbReference type="AlphaFoldDB" id="A0A4R3TKX1"/>
<evidence type="ECO:0000313" key="3">
    <source>
        <dbReference type="Proteomes" id="UP000295773"/>
    </source>
</evidence>
<organism evidence="2 3">
    <name type="scientific">Longicatena caecimuris</name>
    <dbReference type="NCBI Taxonomy" id="1796635"/>
    <lineage>
        <taxon>Bacteria</taxon>
        <taxon>Bacillati</taxon>
        <taxon>Bacillota</taxon>
        <taxon>Erysipelotrichia</taxon>
        <taxon>Erysipelotrichales</taxon>
        <taxon>Erysipelotrichaceae</taxon>
        <taxon>Longicatena</taxon>
    </lineage>
</organism>
<dbReference type="InterPro" id="IPR045492">
    <property type="entry name" value="DUF6434"/>
</dbReference>
<comment type="caution">
    <text evidence="2">The sequence shown here is derived from an EMBL/GenBank/DDBJ whole genome shotgun (WGS) entry which is preliminary data.</text>
</comment>
<dbReference type="RefSeq" id="WP_132223519.1">
    <property type="nucleotide sequence ID" value="NZ_JANKBG010000002.1"/>
</dbReference>
<keyword evidence="3" id="KW-1185">Reference proteome</keyword>
<evidence type="ECO:0000313" key="2">
    <source>
        <dbReference type="EMBL" id="TCU63028.1"/>
    </source>
</evidence>
<evidence type="ECO:0000259" key="1">
    <source>
        <dbReference type="PROSITE" id="PS50800"/>
    </source>
</evidence>
<dbReference type="Pfam" id="PF18953">
    <property type="entry name" value="SAP_new25"/>
    <property type="match status" value="1"/>
</dbReference>
<dbReference type="SUPFAM" id="SSF68906">
    <property type="entry name" value="SAP domain"/>
    <property type="match status" value="1"/>
</dbReference>
<proteinExistence type="predicted"/>
<gene>
    <name evidence="2" type="ORF">EDD61_10228</name>
</gene>
<sequence length="194" mass="22530">MEKPELSKFMNAETFSSYYYLKEELVAFCKELGLPTSGNKQELTKRIAYFLETGCCLQPSKRVIKKAIHDDLYLTTLIEPNIICSEKHRTFFKQHIGSSFTFCVTFQKWLKHHAGKTYADAIAAYHQLLQDKSTQDLKIGEQFAYNAYIRAYFADHKNGRLQDAIACWNYKKQLKGKPVYEREDEIAVGIHNSH</sequence>
<name>A0A4R3TKX1_9FIRM</name>
<accession>A0A4R3TKX1</accession>
<dbReference type="InterPro" id="IPR003034">
    <property type="entry name" value="SAP_dom"/>
</dbReference>
<protein>
    <submittedName>
        <fullName evidence="2">SAP domain-containing protein</fullName>
    </submittedName>
</protein>